<feature type="transmembrane region" description="Helical" evidence="1">
    <location>
        <begin position="29"/>
        <end position="48"/>
    </location>
</feature>
<gene>
    <name evidence="2" type="ORF">JIN81_04585</name>
</gene>
<organism evidence="2 3">
    <name type="scientific">Haloferula rosea</name>
    <dbReference type="NCBI Taxonomy" id="490093"/>
    <lineage>
        <taxon>Bacteria</taxon>
        <taxon>Pseudomonadati</taxon>
        <taxon>Verrucomicrobiota</taxon>
        <taxon>Verrucomicrobiia</taxon>
        <taxon>Verrucomicrobiales</taxon>
        <taxon>Verrucomicrobiaceae</taxon>
        <taxon>Haloferula</taxon>
    </lineage>
</organism>
<feature type="transmembrane region" description="Helical" evidence="1">
    <location>
        <begin position="69"/>
        <end position="89"/>
    </location>
</feature>
<dbReference type="RefSeq" id="WP_200277046.1">
    <property type="nucleotide sequence ID" value="NZ_JAENII010000003.1"/>
</dbReference>
<dbReference type="EMBL" id="JAENII010000003">
    <property type="protein sequence ID" value="MBK1826284.1"/>
    <property type="molecule type" value="Genomic_DNA"/>
</dbReference>
<proteinExistence type="predicted"/>
<name>A0A934RBI7_9BACT</name>
<keyword evidence="1" id="KW-1133">Transmembrane helix</keyword>
<keyword evidence="1" id="KW-0812">Transmembrane</keyword>
<dbReference type="AlphaFoldDB" id="A0A934RBI7"/>
<evidence type="ECO:0000313" key="3">
    <source>
        <dbReference type="Proteomes" id="UP000658278"/>
    </source>
</evidence>
<protein>
    <submittedName>
        <fullName evidence="2">Uncharacterized protein</fullName>
    </submittedName>
</protein>
<comment type="caution">
    <text evidence="2">The sequence shown here is derived from an EMBL/GenBank/DDBJ whole genome shotgun (WGS) entry which is preliminary data.</text>
</comment>
<reference evidence="2" key="1">
    <citation type="submission" date="2021-01" db="EMBL/GenBank/DDBJ databases">
        <title>Modified the classification status of verrucomicrobia.</title>
        <authorList>
            <person name="Feng X."/>
        </authorList>
    </citation>
    <scope>NUCLEOTIDE SEQUENCE</scope>
    <source>
        <strain evidence="2">KCTC 22201</strain>
    </source>
</reference>
<keyword evidence="3" id="KW-1185">Reference proteome</keyword>
<evidence type="ECO:0000313" key="2">
    <source>
        <dbReference type="EMBL" id="MBK1826284.1"/>
    </source>
</evidence>
<dbReference type="Proteomes" id="UP000658278">
    <property type="component" value="Unassembled WGS sequence"/>
</dbReference>
<evidence type="ECO:0000256" key="1">
    <source>
        <dbReference type="SAM" id="Phobius"/>
    </source>
</evidence>
<feature type="transmembrane region" description="Helical" evidence="1">
    <location>
        <begin position="101"/>
        <end position="122"/>
    </location>
</feature>
<sequence length="123" mass="13851">MDWNRSANDGATDDVADWAYPPNGGRLKMVLAGLLLPLWVGYRAWVAWTTETAIWFGNRSSDMEVKGDTAKAIAVCYLAAALFAHFRWFWGLWPCYRIFEIGIMLAMILGLGGCGSAWYFAFR</sequence>
<keyword evidence="1" id="KW-0472">Membrane</keyword>
<accession>A0A934RBI7</accession>